<reference evidence="3" key="1">
    <citation type="journal article" date="2019" name="Int. J. Syst. Evol. Microbiol.">
        <title>The Global Catalogue of Microorganisms (GCM) 10K type strain sequencing project: providing services to taxonomists for standard genome sequencing and annotation.</title>
        <authorList>
            <consortium name="The Broad Institute Genomics Platform"/>
            <consortium name="The Broad Institute Genome Sequencing Center for Infectious Disease"/>
            <person name="Wu L."/>
            <person name="Ma J."/>
        </authorList>
    </citation>
    <scope>NUCLEOTIDE SEQUENCE [LARGE SCALE GENOMIC DNA]</scope>
    <source>
        <strain evidence="3">JCM 15933</strain>
    </source>
</reference>
<organism evidence="2 3">
    <name type="scientific">Dactylosporangium maewongense</name>
    <dbReference type="NCBI Taxonomy" id="634393"/>
    <lineage>
        <taxon>Bacteria</taxon>
        <taxon>Bacillati</taxon>
        <taxon>Actinomycetota</taxon>
        <taxon>Actinomycetes</taxon>
        <taxon>Micromonosporales</taxon>
        <taxon>Micromonosporaceae</taxon>
        <taxon>Dactylosporangium</taxon>
    </lineage>
</organism>
<evidence type="ECO:0000313" key="3">
    <source>
        <dbReference type="Proteomes" id="UP001501470"/>
    </source>
</evidence>
<evidence type="ECO:0008006" key="4">
    <source>
        <dbReference type="Google" id="ProtNLM"/>
    </source>
</evidence>
<evidence type="ECO:0000256" key="1">
    <source>
        <dbReference type="SAM" id="Phobius"/>
    </source>
</evidence>
<sequence length="160" mass="16801">MSELGDLLAAEAKRHEPGQAPAFDEVVRKRRNRDRRHLAVVGAVVAVALGATAGPTLWGQKQQPASAARAVVTGTLLMVGGPMPGYSRGTAGTVWFDAADGTTTSTTSAADGRFSIRLTPGRYVATGEPVNSGAPWCRADEPVVVPPEGLHDVRVLCQMR</sequence>
<name>A0ABP4M6C0_9ACTN</name>
<dbReference type="RefSeq" id="WP_344506208.1">
    <property type="nucleotide sequence ID" value="NZ_BAAAQD010000014.1"/>
</dbReference>
<keyword evidence="1" id="KW-0812">Transmembrane</keyword>
<protein>
    <recommendedName>
        <fullName evidence="4">Carboxypeptidase regulatory-like domain-containing protein</fullName>
    </recommendedName>
</protein>
<evidence type="ECO:0000313" key="2">
    <source>
        <dbReference type="EMBL" id="GAA1537869.1"/>
    </source>
</evidence>
<feature type="transmembrane region" description="Helical" evidence="1">
    <location>
        <begin position="38"/>
        <end position="58"/>
    </location>
</feature>
<accession>A0ABP4M6C0</accession>
<dbReference type="Proteomes" id="UP001501470">
    <property type="component" value="Unassembled WGS sequence"/>
</dbReference>
<keyword evidence="1" id="KW-1133">Transmembrane helix</keyword>
<comment type="caution">
    <text evidence="2">The sequence shown here is derived from an EMBL/GenBank/DDBJ whole genome shotgun (WGS) entry which is preliminary data.</text>
</comment>
<dbReference type="EMBL" id="BAAAQD010000014">
    <property type="protein sequence ID" value="GAA1537869.1"/>
    <property type="molecule type" value="Genomic_DNA"/>
</dbReference>
<proteinExistence type="predicted"/>
<gene>
    <name evidence="2" type="ORF">GCM10009827_065930</name>
</gene>
<keyword evidence="1" id="KW-0472">Membrane</keyword>
<keyword evidence="3" id="KW-1185">Reference proteome</keyword>